<dbReference type="Proteomes" id="UP000855421">
    <property type="component" value="Unassembled WGS sequence"/>
</dbReference>
<reference evidence="1" key="1">
    <citation type="journal article" date="2018" name="Genome Biol.">
        <title>SKESA: strategic k-mer extension for scrupulous assemblies.</title>
        <authorList>
            <person name="Souvorov A."/>
            <person name="Agarwala R."/>
            <person name="Lipman D.J."/>
        </authorList>
    </citation>
    <scope>NUCLEOTIDE SEQUENCE</scope>
    <source>
        <strain evidence="1">C25</strain>
    </source>
</reference>
<dbReference type="EMBL" id="DACTBT010000008">
    <property type="protein sequence ID" value="HAT4298251.1"/>
    <property type="molecule type" value="Genomic_DNA"/>
</dbReference>
<evidence type="ECO:0000313" key="2">
    <source>
        <dbReference type="EMBL" id="MBO3417721.1"/>
    </source>
</evidence>
<protein>
    <recommendedName>
        <fullName evidence="5">HNH endonuclease</fullName>
    </recommendedName>
</protein>
<name>A0AAN5SER5_CLOPF</name>
<evidence type="ECO:0000313" key="3">
    <source>
        <dbReference type="Proteomes" id="UP000668358"/>
    </source>
</evidence>
<dbReference type="EMBL" id="JAENRE010000008">
    <property type="protein sequence ID" value="MBO3417721.1"/>
    <property type="molecule type" value="Genomic_DNA"/>
</dbReference>
<gene>
    <name evidence="1" type="ORF">I9063_001615</name>
    <name evidence="2" type="ORF">JJB78_14595</name>
</gene>
<organism evidence="1 4">
    <name type="scientific">Clostridium perfringens</name>
    <dbReference type="NCBI Taxonomy" id="1502"/>
    <lineage>
        <taxon>Bacteria</taxon>
        <taxon>Bacillati</taxon>
        <taxon>Bacillota</taxon>
        <taxon>Clostridia</taxon>
        <taxon>Eubacteriales</taxon>
        <taxon>Clostridiaceae</taxon>
        <taxon>Clostridium</taxon>
    </lineage>
</organism>
<reference evidence="2 3" key="3">
    <citation type="submission" date="2020-12" db="EMBL/GenBank/DDBJ databases">
        <title>Comparative genomics of Clostridium perfringens reveals patterns of host-associated phylogenetic clades and virulence factors.</title>
        <authorList>
            <person name="Smith A.H."/>
            <person name="Geier R."/>
        </authorList>
    </citation>
    <scope>NUCLEOTIDE SEQUENCE [LARGE SCALE GENOMIC DNA]</scope>
    <source>
        <strain evidence="2 3">CHD15829P</strain>
    </source>
</reference>
<sequence>MKTTCKICGIVEKPHKCPHSKRKFDRTRVDNKVYESKQYRKARKNMLAIFDNNCLWSLFVDGKIRKTNITHHIIEILEDESKSADTSNLIPLTEDNHKLVHRLYLIDKTRIQELLRKMILDYNNGDIELGKYKSILSLYTPHF</sequence>
<dbReference type="RefSeq" id="WP_110003712.1">
    <property type="nucleotide sequence ID" value="NZ_AP026870.1"/>
</dbReference>
<comment type="caution">
    <text evidence="1">The sequence shown here is derived from an EMBL/GenBank/DDBJ whole genome shotgun (WGS) entry which is preliminary data.</text>
</comment>
<reference evidence="1" key="2">
    <citation type="submission" date="2020-07" db="EMBL/GenBank/DDBJ databases">
        <authorList>
            <consortium name="NCBI Pathogen Detection Project"/>
        </authorList>
    </citation>
    <scope>NUCLEOTIDE SEQUENCE</scope>
    <source>
        <strain evidence="1">C25</strain>
    </source>
</reference>
<proteinExistence type="predicted"/>
<accession>A0AAN5SER5</accession>
<dbReference type="Proteomes" id="UP000668358">
    <property type="component" value="Unassembled WGS sequence"/>
</dbReference>
<evidence type="ECO:0008006" key="5">
    <source>
        <dbReference type="Google" id="ProtNLM"/>
    </source>
</evidence>
<evidence type="ECO:0000313" key="4">
    <source>
        <dbReference type="Proteomes" id="UP000855421"/>
    </source>
</evidence>
<evidence type="ECO:0000313" key="1">
    <source>
        <dbReference type="EMBL" id="HAT4298251.1"/>
    </source>
</evidence>
<dbReference type="AlphaFoldDB" id="A0AAN5SER5"/>